<evidence type="ECO:0000256" key="6">
    <source>
        <dbReference type="ARBA" id="ARBA00022833"/>
    </source>
</evidence>
<feature type="region of interest" description="Disordered" evidence="8">
    <location>
        <begin position="414"/>
        <end position="434"/>
    </location>
</feature>
<evidence type="ECO:0000256" key="7">
    <source>
        <dbReference type="ARBA" id="ARBA00023285"/>
    </source>
</evidence>
<keyword evidence="5" id="KW-0378">Hydrolase</keyword>
<evidence type="ECO:0000313" key="13">
    <source>
        <dbReference type="Proteomes" id="UP000011543"/>
    </source>
</evidence>
<evidence type="ECO:0000256" key="2">
    <source>
        <dbReference type="ARBA" id="ARBA00001947"/>
    </source>
</evidence>
<reference evidence="11 13" key="3">
    <citation type="journal article" date="2014" name="PLoS Genet.">
        <title>Phylogenetically driven sequencing of extremely halophilic archaea reveals strategies for static and dynamic osmo-response.</title>
        <authorList>
            <person name="Becker E.A."/>
            <person name="Seitzer P.M."/>
            <person name="Tritt A."/>
            <person name="Larsen D."/>
            <person name="Krusor M."/>
            <person name="Yao A.I."/>
            <person name="Wu D."/>
            <person name="Madern D."/>
            <person name="Eisen J.A."/>
            <person name="Darling A.E."/>
            <person name="Facciotti M.T."/>
        </authorList>
    </citation>
    <scope>NUCLEOTIDE SEQUENCE [LARGE SCALE GENOMIC DNA]</scope>
    <source>
        <strain evidence="13">ATCC 43099 / DSM 3394 / CCM 3739 / CIP 104546 / IAM 13178 / JCM 8861 / NBRC 102185 / NCIMB 2190 / MS3</strain>
        <strain evidence="11">MS-3</strain>
    </source>
</reference>
<comment type="similarity">
    <text evidence="3">Belongs to the peptidase M20A family.</text>
</comment>
<dbReference type="PANTHER" id="PTHR43808:SF25">
    <property type="entry name" value="PEPTIDASE M20 DIMERISATION DOMAIN-CONTAINING PROTEIN"/>
    <property type="match status" value="1"/>
</dbReference>
<dbReference type="HOGENOM" id="CLU_021802_0_0_2"/>
<name>D3SVW0_NATMM</name>
<dbReference type="Pfam" id="PF01546">
    <property type="entry name" value="Peptidase_M20"/>
    <property type="match status" value="1"/>
</dbReference>
<dbReference type="NCBIfam" id="TIGR01910">
    <property type="entry name" value="DapE-ArgE"/>
    <property type="match status" value="1"/>
</dbReference>
<sequence length="434" mass="46961">MGSQFKSFTEKLLSFRTESGNEQPAQRWIRNQLDAVGFETYEWTADPELLANHPSFPSDPATIETADRPSVAGVVEFGDPDEGQTIVLNGHVDVVPAEEAQWDTDPFTPTWDGEKLIARGAADMKAGLSACLFAAKELAAQNTDSDELNGRLVVESVVGEEEGGIGAAMAALSNPYPFERDAAIVAEPTELELVTAVEGSVMLRLELEGKSAHAATRWRGESVLPHFERIRTALRELETERSLTVTHPLYERFETPWPISVGTVQAGSWASSVPATLTAEIRVGVAPGETVTEVESAVRDRIDAVVDGDDWLEAHPPSLERFSVQFEPASVSHDEPIVRHLQAGMEQNGLADTAPKGATYGADSRHYQAASIPTVLFGPGSIDNAHFPNESIQWDAVEQSKDVLVDTLAAILGEDTPTNTARTSHEPEGSRSKN</sequence>
<evidence type="ECO:0000259" key="9">
    <source>
        <dbReference type="Pfam" id="PF07687"/>
    </source>
</evidence>
<dbReference type="SUPFAM" id="SSF53187">
    <property type="entry name" value="Zn-dependent exopeptidases"/>
    <property type="match status" value="1"/>
</dbReference>
<dbReference type="Gene3D" id="3.30.70.360">
    <property type="match status" value="1"/>
</dbReference>
<dbReference type="GeneID" id="8822899"/>
<evidence type="ECO:0000313" key="12">
    <source>
        <dbReference type="Proteomes" id="UP000001879"/>
    </source>
</evidence>
<dbReference type="SUPFAM" id="SSF55031">
    <property type="entry name" value="Bacterial exopeptidase dimerisation domain"/>
    <property type="match status" value="1"/>
</dbReference>
<comment type="cofactor">
    <cofactor evidence="1">
        <name>Co(2+)</name>
        <dbReference type="ChEBI" id="CHEBI:48828"/>
    </cofactor>
</comment>
<evidence type="ECO:0000256" key="1">
    <source>
        <dbReference type="ARBA" id="ARBA00001941"/>
    </source>
</evidence>
<dbReference type="eggNOG" id="arCOG01107">
    <property type="taxonomic scope" value="Archaea"/>
</dbReference>
<dbReference type="AlphaFoldDB" id="D3SVW0"/>
<dbReference type="Proteomes" id="UP000001879">
    <property type="component" value="Chromosome"/>
</dbReference>
<dbReference type="PaxDb" id="547559-Nmag_0080"/>
<dbReference type="InterPro" id="IPR010182">
    <property type="entry name" value="ArgE/DapE"/>
</dbReference>
<keyword evidence="4" id="KW-0479">Metal-binding</keyword>
<keyword evidence="6" id="KW-0862">Zinc</keyword>
<reference evidence="10" key="4">
    <citation type="submission" date="2016-09" db="EMBL/GenBank/DDBJ databases">
        <authorList>
            <person name="Pfeiffer F."/>
        </authorList>
    </citation>
    <scope>NUCLEOTIDE SEQUENCE</scope>
    <source>
        <strain evidence="10">ATCC 43099</strain>
    </source>
</reference>
<dbReference type="InterPro" id="IPR036264">
    <property type="entry name" value="Bact_exopeptidase_dim_dom"/>
</dbReference>
<dbReference type="RefSeq" id="WP_004267071.1">
    <property type="nucleotide sequence ID" value="NC_013922.1"/>
</dbReference>
<dbReference type="EMBL" id="AOHS01000007">
    <property type="protein sequence ID" value="ELY34444.1"/>
    <property type="molecule type" value="Genomic_DNA"/>
</dbReference>
<dbReference type="EMBL" id="CP001932">
    <property type="protein sequence ID" value="ADD03679.1"/>
    <property type="molecule type" value="Genomic_DNA"/>
</dbReference>
<comment type="cofactor">
    <cofactor evidence="2">
        <name>Zn(2+)</name>
        <dbReference type="ChEBI" id="CHEBI:29105"/>
    </cofactor>
</comment>
<dbReference type="Proteomes" id="UP000011543">
    <property type="component" value="Unassembled WGS sequence"/>
</dbReference>
<feature type="domain" description="Peptidase M20 dimerisation" evidence="9">
    <location>
        <begin position="197"/>
        <end position="305"/>
    </location>
</feature>
<keyword evidence="12" id="KW-1185">Reference proteome</keyword>
<accession>D3SVW0</accession>
<proteinExistence type="inferred from homology"/>
<evidence type="ECO:0000313" key="10">
    <source>
        <dbReference type="EMBL" id="ADD03679.1"/>
    </source>
</evidence>
<dbReference type="Pfam" id="PF07687">
    <property type="entry name" value="M20_dimer"/>
    <property type="match status" value="1"/>
</dbReference>
<reference evidence="12" key="1">
    <citation type="submission" date="2010-02" db="EMBL/GenBank/DDBJ databases">
        <title>Complete sequence of chromosome of Natrialba magadii ATCC 43099.</title>
        <authorList>
            <consortium name="US DOE Joint Genome Institute"/>
            <person name="Lucas S."/>
            <person name="Copeland A."/>
            <person name="Lapidus A."/>
            <person name="Cheng J.-F."/>
            <person name="Bruce D."/>
            <person name="Goodwin L."/>
            <person name="Pitluck S."/>
            <person name="Davenport K."/>
            <person name="Saunders E."/>
            <person name="Detter J.C."/>
            <person name="Han C."/>
            <person name="Tapia R."/>
            <person name="Land M."/>
            <person name="Hauser L."/>
            <person name="Kyrpides N."/>
            <person name="Mikhailova N."/>
            <person name="De Castro R.E."/>
            <person name="Maupin-Furlow J.A."/>
            <person name="Woyke T."/>
        </authorList>
    </citation>
    <scope>NUCLEOTIDE SEQUENCE [LARGE SCALE GENOMIC DNA]</scope>
    <source>
        <strain evidence="12">ATCC 43099 / DSM 3394 / CCM 3739 / CIP 104546 / IAM 13178 / JCM 8861 / NBRC 102185 / NCIMB 2190 / MS3</strain>
    </source>
</reference>
<reference evidence="10 12" key="2">
    <citation type="journal article" date="2012" name="BMC Genomics">
        <title>A comparative genomics perspective on the genetic content of the alkaliphilic haloarchaeon Natrialba magadii ATCC 43099T.</title>
        <authorList>
            <person name="Siddaramappa S."/>
            <person name="Challacombe J.F."/>
            <person name="Decastro R.E."/>
            <person name="Pfeiffer F."/>
            <person name="Sastre D.E."/>
            <person name="Gimenez M.I."/>
            <person name="Paggi R.A."/>
            <person name="Detter J.C."/>
            <person name="Davenport K.W."/>
            <person name="Goodwin L.A."/>
            <person name="Kyrpides N."/>
            <person name="Tapia R."/>
            <person name="Pitluck S."/>
            <person name="Lucas S."/>
            <person name="Woyke T."/>
            <person name="Maupin-Furlow J.A."/>
        </authorList>
    </citation>
    <scope>NUCLEOTIDE SEQUENCE [LARGE SCALE GENOMIC DNA]</scope>
    <source>
        <strain evidence="10">ATCC 43099</strain>
        <strain evidence="12">ATCC 43099 / DSM 3394 / CCM 3739 / CIP 104546 / IAM 13178 / JCM 8861 / NBRC 102185 / NCIMB 2190 / MS3</strain>
    </source>
</reference>
<evidence type="ECO:0000256" key="3">
    <source>
        <dbReference type="ARBA" id="ARBA00006247"/>
    </source>
</evidence>
<dbReference type="InterPro" id="IPR002933">
    <property type="entry name" value="Peptidase_M20"/>
</dbReference>
<protein>
    <submittedName>
        <fullName evidence="10 11">Peptidase M20</fullName>
    </submittedName>
</protein>
<dbReference type="PATRIC" id="fig|547559.17.peg.166"/>
<gene>
    <name evidence="10" type="ordered locus">Nmag_0080</name>
    <name evidence="11" type="ORF">C500_00877</name>
</gene>
<evidence type="ECO:0000313" key="11">
    <source>
        <dbReference type="EMBL" id="ELY34444.1"/>
    </source>
</evidence>
<dbReference type="OrthoDB" id="24854at2157"/>
<dbReference type="InterPro" id="IPR011650">
    <property type="entry name" value="Peptidase_M20_dimer"/>
</dbReference>
<dbReference type="Gene3D" id="3.40.630.10">
    <property type="entry name" value="Zn peptidases"/>
    <property type="match status" value="1"/>
</dbReference>
<dbReference type="GO" id="GO:0016787">
    <property type="term" value="F:hydrolase activity"/>
    <property type="evidence" value="ECO:0007669"/>
    <property type="project" value="UniProtKB-KW"/>
</dbReference>
<dbReference type="KEGG" id="nmg:Nmag_0080"/>
<dbReference type="InterPro" id="IPR050072">
    <property type="entry name" value="Peptidase_M20A"/>
</dbReference>
<evidence type="ECO:0000256" key="4">
    <source>
        <dbReference type="ARBA" id="ARBA00022723"/>
    </source>
</evidence>
<keyword evidence="7" id="KW-0170">Cobalt</keyword>
<organism evidence="10 12">
    <name type="scientific">Natrialba magadii (strain ATCC 43099 / DSM 3394 / CCM 3739 / CIP 104546 / IAM 13178 / JCM 8861 / NBRC 102185 / NCIMB 2190 / MS3)</name>
    <name type="common">Natronobacterium magadii</name>
    <dbReference type="NCBI Taxonomy" id="547559"/>
    <lineage>
        <taxon>Archaea</taxon>
        <taxon>Methanobacteriati</taxon>
        <taxon>Methanobacteriota</taxon>
        <taxon>Stenosarchaea group</taxon>
        <taxon>Halobacteria</taxon>
        <taxon>Halobacteriales</taxon>
        <taxon>Natrialbaceae</taxon>
        <taxon>Natrialba</taxon>
    </lineage>
</organism>
<dbReference type="PANTHER" id="PTHR43808">
    <property type="entry name" value="ACETYLORNITHINE DEACETYLASE"/>
    <property type="match status" value="1"/>
</dbReference>
<dbReference type="STRING" id="547559.Nmag_0080"/>
<evidence type="ECO:0000256" key="5">
    <source>
        <dbReference type="ARBA" id="ARBA00022801"/>
    </source>
</evidence>
<feature type="compositionally biased region" description="Basic and acidic residues" evidence="8">
    <location>
        <begin position="423"/>
        <end position="434"/>
    </location>
</feature>
<dbReference type="GO" id="GO:0046872">
    <property type="term" value="F:metal ion binding"/>
    <property type="evidence" value="ECO:0007669"/>
    <property type="project" value="UniProtKB-KW"/>
</dbReference>
<evidence type="ECO:0000256" key="8">
    <source>
        <dbReference type="SAM" id="MobiDB-lite"/>
    </source>
</evidence>